<dbReference type="AlphaFoldDB" id="A0A317SAT6"/>
<dbReference type="EMBL" id="PYWC01000156">
    <property type="protein sequence ID" value="PWW71649.1"/>
    <property type="molecule type" value="Genomic_DNA"/>
</dbReference>
<reference evidence="3 4" key="1">
    <citation type="submission" date="2018-03" db="EMBL/GenBank/DDBJ databases">
        <title>Genomes of Pezizomycetes fungi and the evolution of truffles.</title>
        <authorList>
            <person name="Murat C."/>
            <person name="Payen T."/>
            <person name="Noel B."/>
            <person name="Kuo A."/>
            <person name="Martin F.M."/>
        </authorList>
    </citation>
    <scope>NUCLEOTIDE SEQUENCE [LARGE SCALE GENOMIC DNA]</scope>
    <source>
        <strain evidence="3">091103-1</strain>
    </source>
</reference>
<dbReference type="Pfam" id="PF09792">
    <property type="entry name" value="But2"/>
    <property type="match status" value="1"/>
</dbReference>
<comment type="caution">
    <text evidence="3">The sequence shown here is derived from an EMBL/GenBank/DDBJ whole genome shotgun (WGS) entry which is preliminary data.</text>
</comment>
<evidence type="ECO:0000256" key="1">
    <source>
        <dbReference type="SAM" id="SignalP"/>
    </source>
</evidence>
<dbReference type="Proteomes" id="UP000246991">
    <property type="component" value="Unassembled WGS sequence"/>
</dbReference>
<dbReference type="STRING" id="42249.A0A317SAT6"/>
<keyword evidence="1" id="KW-0732">Signal</keyword>
<keyword evidence="4" id="KW-1185">Reference proteome</keyword>
<dbReference type="OrthoDB" id="5356630at2759"/>
<gene>
    <name evidence="3" type="ORF">C7212DRAFT_232903</name>
</gene>
<proteinExistence type="predicted"/>
<protein>
    <recommendedName>
        <fullName evidence="2">Ubiquitin 3 binding protein But2 C-terminal domain-containing protein</fullName>
    </recommendedName>
</protein>
<feature type="signal peptide" evidence="1">
    <location>
        <begin position="1"/>
        <end position="19"/>
    </location>
</feature>
<organism evidence="3 4">
    <name type="scientific">Tuber magnatum</name>
    <name type="common">white Piedmont truffle</name>
    <dbReference type="NCBI Taxonomy" id="42249"/>
    <lineage>
        <taxon>Eukaryota</taxon>
        <taxon>Fungi</taxon>
        <taxon>Dikarya</taxon>
        <taxon>Ascomycota</taxon>
        <taxon>Pezizomycotina</taxon>
        <taxon>Pezizomycetes</taxon>
        <taxon>Pezizales</taxon>
        <taxon>Tuberaceae</taxon>
        <taxon>Tuber</taxon>
    </lineage>
</organism>
<dbReference type="PANTHER" id="PTHR39613:SF1">
    <property type="entry name" value="ANCHORED CELL WALL PROTEIN, PUTATIVE (AFU_ORTHOLOGUE AFUA_4G08960)-RELATED"/>
    <property type="match status" value="1"/>
</dbReference>
<evidence type="ECO:0000313" key="4">
    <source>
        <dbReference type="Proteomes" id="UP000246991"/>
    </source>
</evidence>
<dbReference type="PANTHER" id="PTHR39613">
    <property type="entry name" value="ANCHORED CELL WALL PROTEIN, PUTATIVE (AFU_ORTHOLOGUE AFUA_4G08960)-RELATED"/>
    <property type="match status" value="1"/>
</dbReference>
<feature type="domain" description="Ubiquitin 3 binding protein But2 C-terminal" evidence="2">
    <location>
        <begin position="48"/>
        <end position="177"/>
    </location>
</feature>
<evidence type="ECO:0000313" key="3">
    <source>
        <dbReference type="EMBL" id="PWW71649.1"/>
    </source>
</evidence>
<feature type="chain" id="PRO_5016288780" description="Ubiquitin 3 binding protein But2 C-terminal domain-containing protein" evidence="1">
    <location>
        <begin position="20"/>
        <end position="191"/>
    </location>
</feature>
<name>A0A317SAT6_9PEZI</name>
<evidence type="ECO:0000259" key="2">
    <source>
        <dbReference type="Pfam" id="PF09792"/>
    </source>
</evidence>
<sequence length="191" mass="20263">MKTAIFSSAIAIFATLATALPAAAPAESGVGNLAPRDHVKQVISSSTVVNINEDTPDTALGVSWTGIVSRANGKHNSQALVKFDFPEGLNGYKCRLAFGNPIHFSGTGEIQVYTIGDANIESATFNQRPFRDQFKGTFRVAGWGEAVVVDGSGLTFDCPAKGPKAYEVVSVGDNNEVVWYAPWGGLRIDVL</sequence>
<dbReference type="InterPro" id="IPR018620">
    <property type="entry name" value="Ubiquitin3-bd_protein_But2_C"/>
</dbReference>
<accession>A0A317SAT6</accession>